<name>A0A511SZU8_MYXFU</name>
<gene>
    <name evidence="1" type="ORF">MFU01_18700</name>
    <name evidence="2" type="ORF">SAMN05443572_104542</name>
</gene>
<evidence type="ECO:0000313" key="2">
    <source>
        <dbReference type="EMBL" id="SEU04362.1"/>
    </source>
</evidence>
<protein>
    <recommendedName>
        <fullName evidence="5">Lipoprotein</fullName>
    </recommendedName>
</protein>
<dbReference type="RefSeq" id="WP_143097164.1">
    <property type="nucleotide sequence ID" value="NZ_BJXR01000017.1"/>
</dbReference>
<dbReference type="AlphaFoldDB" id="A0A511SZU8"/>
<evidence type="ECO:0000313" key="1">
    <source>
        <dbReference type="EMBL" id="GEN06833.1"/>
    </source>
</evidence>
<accession>A0A511SZU8</accession>
<dbReference type="OrthoDB" id="5381180at2"/>
<comment type="caution">
    <text evidence="1">The sequence shown here is derived from an EMBL/GenBank/DDBJ whole genome shotgun (WGS) entry which is preliminary data.</text>
</comment>
<dbReference type="SUPFAM" id="SSF81296">
    <property type="entry name" value="E set domains"/>
    <property type="match status" value="1"/>
</dbReference>
<evidence type="ECO:0000313" key="3">
    <source>
        <dbReference type="Proteomes" id="UP000183760"/>
    </source>
</evidence>
<reference evidence="1 4" key="2">
    <citation type="submission" date="2019-07" db="EMBL/GenBank/DDBJ databases">
        <title>Whole genome shotgun sequence of Myxococcus fulvus NBRC 100333.</title>
        <authorList>
            <person name="Hosoyama A."/>
            <person name="Uohara A."/>
            <person name="Ohji S."/>
            <person name="Ichikawa N."/>
        </authorList>
    </citation>
    <scope>NUCLEOTIDE SEQUENCE [LARGE SCALE GENOMIC DNA]</scope>
    <source>
        <strain evidence="1 4">NBRC 100333</strain>
    </source>
</reference>
<dbReference type="Proteomes" id="UP000321514">
    <property type="component" value="Unassembled WGS sequence"/>
</dbReference>
<evidence type="ECO:0008006" key="5">
    <source>
        <dbReference type="Google" id="ProtNLM"/>
    </source>
</evidence>
<dbReference type="Gene3D" id="2.60.40.10">
    <property type="entry name" value="Immunoglobulins"/>
    <property type="match status" value="1"/>
</dbReference>
<proteinExistence type="predicted"/>
<dbReference type="STRING" id="1334629.MFUL124B02_39145"/>
<dbReference type="EMBL" id="BJXR01000017">
    <property type="protein sequence ID" value="GEN06833.1"/>
    <property type="molecule type" value="Genomic_DNA"/>
</dbReference>
<evidence type="ECO:0000313" key="4">
    <source>
        <dbReference type="Proteomes" id="UP000321514"/>
    </source>
</evidence>
<reference evidence="2 3" key="1">
    <citation type="submission" date="2016-10" db="EMBL/GenBank/DDBJ databases">
        <authorList>
            <person name="Varghese N."/>
            <person name="Submissions S."/>
        </authorList>
    </citation>
    <scope>NUCLEOTIDE SEQUENCE [LARGE SCALE GENOMIC DNA]</scope>
    <source>
        <strain evidence="2 3">DSM 16525</strain>
    </source>
</reference>
<keyword evidence="3" id="KW-1185">Reference proteome</keyword>
<dbReference type="PROSITE" id="PS51257">
    <property type="entry name" value="PROKAR_LIPOPROTEIN"/>
    <property type="match status" value="1"/>
</dbReference>
<organism evidence="1 4">
    <name type="scientific">Myxococcus fulvus</name>
    <dbReference type="NCBI Taxonomy" id="33"/>
    <lineage>
        <taxon>Bacteria</taxon>
        <taxon>Pseudomonadati</taxon>
        <taxon>Myxococcota</taxon>
        <taxon>Myxococcia</taxon>
        <taxon>Myxococcales</taxon>
        <taxon>Cystobacterineae</taxon>
        <taxon>Myxococcaceae</taxon>
        <taxon>Myxococcus</taxon>
    </lineage>
</organism>
<dbReference type="InterPro" id="IPR014756">
    <property type="entry name" value="Ig_E-set"/>
</dbReference>
<dbReference type="InterPro" id="IPR013783">
    <property type="entry name" value="Ig-like_fold"/>
</dbReference>
<dbReference type="EMBL" id="FOIB01000004">
    <property type="protein sequence ID" value="SEU04362.1"/>
    <property type="molecule type" value="Genomic_DNA"/>
</dbReference>
<sequence>MTSRGLLLLALALLTGCPGDLPPEECFLTGAAEPPTLVIAEGKAVSVRVPAASPQVCDTPEDAHAPESVTVEVHGPDNLPVPATVELQTNTWFAVVRFTPTATGRHHVIVAFAPVGSLRQFDVHVAQDERSRTPVATLDARPTCLFVDRTRSGTWLCDHLALREPGTLPQLVGRETQPATAVAGDVVWAMTDTQVRRYVDPGTGPLVLTGTAPLPPGSYDTDRTPHSRLATEDEYLVADATTLHRYIFREAEGVLAFSNTPWSSLATPQLTFGTDSTRAILVRGGDTVWLVSSAQDRVTFTPRTQACPFQVDAQGFYRPSTTRACEVLAGDPVGHGEGVVWTRAVVQTSSGFIPVLHLHEVSAEHGIRETGSLSLDGSIATFGQELRPGPSHPLLEGSDGVGLVATPRWNAERTALVLALLPTPGRAGRITRISDHFTWTVSDSGAPGVRVHPWTSSP</sequence>
<dbReference type="Proteomes" id="UP000183760">
    <property type="component" value="Unassembled WGS sequence"/>
</dbReference>